<proteinExistence type="predicted"/>
<feature type="compositionally biased region" description="Polar residues" evidence="1">
    <location>
        <begin position="169"/>
        <end position="186"/>
    </location>
</feature>
<keyword evidence="3" id="KW-1185">Reference proteome</keyword>
<protein>
    <submittedName>
        <fullName evidence="2">Uncharacterized protein</fullName>
    </submittedName>
</protein>
<name>A0ABX9T263_SPHMI</name>
<accession>A0ABX9T263</accession>
<feature type="region of interest" description="Disordered" evidence="1">
    <location>
        <begin position="167"/>
        <end position="199"/>
    </location>
</feature>
<dbReference type="Proteomes" id="UP000276029">
    <property type="component" value="Unassembled WGS sequence"/>
</dbReference>
<organism evidence="2 3">
    <name type="scientific">Sphingosinicella microcystinivorans</name>
    <dbReference type="NCBI Taxonomy" id="335406"/>
    <lineage>
        <taxon>Bacteria</taxon>
        <taxon>Pseudomonadati</taxon>
        <taxon>Pseudomonadota</taxon>
        <taxon>Alphaproteobacteria</taxon>
        <taxon>Sphingomonadales</taxon>
        <taxon>Sphingosinicellaceae</taxon>
        <taxon>Sphingosinicella</taxon>
    </lineage>
</organism>
<evidence type="ECO:0000313" key="2">
    <source>
        <dbReference type="EMBL" id="RKS91499.1"/>
    </source>
</evidence>
<gene>
    <name evidence="2" type="ORF">DFR51_1064</name>
</gene>
<feature type="compositionally biased region" description="Basic and acidic residues" evidence="1">
    <location>
        <begin position="23"/>
        <end position="40"/>
    </location>
</feature>
<evidence type="ECO:0000256" key="1">
    <source>
        <dbReference type="SAM" id="MobiDB-lite"/>
    </source>
</evidence>
<feature type="compositionally biased region" description="Gly residues" evidence="1">
    <location>
        <begin position="81"/>
        <end position="90"/>
    </location>
</feature>
<feature type="compositionally biased region" description="Basic and acidic residues" evidence="1">
    <location>
        <begin position="101"/>
        <end position="131"/>
    </location>
</feature>
<comment type="caution">
    <text evidence="2">The sequence shown here is derived from an EMBL/GenBank/DDBJ whole genome shotgun (WGS) entry which is preliminary data.</text>
</comment>
<dbReference type="EMBL" id="RBWX01000007">
    <property type="protein sequence ID" value="RKS91499.1"/>
    <property type="molecule type" value="Genomic_DNA"/>
</dbReference>
<evidence type="ECO:0000313" key="3">
    <source>
        <dbReference type="Proteomes" id="UP000276029"/>
    </source>
</evidence>
<feature type="region of interest" description="Disordered" evidence="1">
    <location>
        <begin position="1"/>
        <end position="131"/>
    </location>
</feature>
<reference evidence="2 3" key="1">
    <citation type="submission" date="2018-10" db="EMBL/GenBank/DDBJ databases">
        <title>Genomic Encyclopedia of Type Strains, Phase IV (KMG-IV): sequencing the most valuable type-strain genomes for metagenomic binning, comparative biology and taxonomic classification.</title>
        <authorList>
            <person name="Goeker M."/>
        </authorList>
    </citation>
    <scope>NUCLEOTIDE SEQUENCE [LARGE SCALE GENOMIC DNA]</scope>
    <source>
        <strain evidence="2 3">DSM 19791</strain>
    </source>
</reference>
<dbReference type="RefSeq" id="WP_121047946.1">
    <property type="nucleotide sequence ID" value="NZ_AP018711.1"/>
</dbReference>
<sequence length="199" mass="22964">MASGERYGSDYEPHTGGQGGRPGRFERARNFDDHEDERRYPGAFGSQMTDTYERDDRTRGHQPRQYWGDDGDDARGDGGYRGRGRAGWGGHDPRSSYQGADRGEDYGRAGYRQERSDGRNSGRQDSYDREYARWRQSQMTRFDQDYQDYLAERQDRFNSDFDAWRSKRQSVAATETGNPMMSSTQKAVEGNSDKTKTRN</sequence>